<name>F8GVJ1_CUPNN</name>
<sequence length="338" mass="36055">MWIARPAADDDVPSLMALAEMAPPHVHTLPRTHDAIEEAIAHTREALARLVDAPADEHYQLVLEDDTGAIVGTAAIAATAGSAGAYFSYRNDVVHHVSRDLRIANNVHVLTLNSDLTAHSQLSGLQVSSGHAAAATLLSRARLMLAAADRRRFADSFFACLPGQTFSDHTSPFWDAIGRKFFNMDYLSAERAVRGARNGTLIVELMPHYPVYVPLLPEAACEVIGQLHPAASTAFDILAGEGFEVDRYVDIFDGGPVLEAHASRLRTLSTTRTLTVAEAVDSRPGETCLIATATATQAFRCAMAPATVELDRGRILLSAATQDALHVGTGDAVIVASA</sequence>
<dbReference type="Gene3D" id="2.40.40.20">
    <property type="match status" value="1"/>
</dbReference>
<keyword evidence="4" id="KW-0614">Plasmid</keyword>
<evidence type="ECO:0000256" key="2">
    <source>
        <dbReference type="ARBA" id="ARBA00022679"/>
    </source>
</evidence>
<dbReference type="SUPFAM" id="SSF55729">
    <property type="entry name" value="Acyl-CoA N-acyltransferases (Nat)"/>
    <property type="match status" value="1"/>
</dbReference>
<dbReference type="PANTHER" id="PTHR30420:SF1">
    <property type="entry name" value="ARGININE N-SUCCINYLTRANSFERASE"/>
    <property type="match status" value="1"/>
</dbReference>
<dbReference type="PANTHER" id="PTHR30420">
    <property type="entry name" value="N-SUCCINYLARGININE DIHYDROLASE"/>
    <property type="match status" value="1"/>
</dbReference>
<dbReference type="EMBL" id="CP002879">
    <property type="protein sequence ID" value="AEI81550.1"/>
    <property type="molecule type" value="Genomic_DNA"/>
</dbReference>
<dbReference type="Proteomes" id="UP000006798">
    <property type="component" value="Plasmid pBB1"/>
</dbReference>
<evidence type="ECO:0000313" key="4">
    <source>
        <dbReference type="EMBL" id="AEI81550.1"/>
    </source>
</evidence>
<keyword evidence="1" id="KW-0056">Arginine metabolism</keyword>
<dbReference type="KEGG" id="cnc:CNE_BB1p01230"/>
<dbReference type="AlphaFoldDB" id="F8GVJ1"/>
<dbReference type="GO" id="GO:0006527">
    <property type="term" value="P:L-arginine catabolic process"/>
    <property type="evidence" value="ECO:0007669"/>
    <property type="project" value="InterPro"/>
</dbReference>
<dbReference type="EC" id="2.3.1.109" evidence="4"/>
<dbReference type="GO" id="GO:0008791">
    <property type="term" value="F:arginine N-succinyltransferase activity"/>
    <property type="evidence" value="ECO:0007669"/>
    <property type="project" value="UniProtKB-EC"/>
</dbReference>
<keyword evidence="3 4" id="KW-0012">Acyltransferase</keyword>
<gene>
    <name evidence="4" type="primary">astA2</name>
    <name evidence="4" type="ordered locus">CNE_BB1p01230</name>
</gene>
<accession>F8GVJ1</accession>
<proteinExistence type="predicted"/>
<protein>
    <submittedName>
        <fullName evidence="4">Arginine N-succinyltransferase subunit alpha</fullName>
        <ecNumber evidence="4">2.3.1.109</ecNumber>
    </submittedName>
</protein>
<dbReference type="InterPro" id="IPR007041">
    <property type="entry name" value="Arg_succinylTrfase_AstA/AruG"/>
</dbReference>
<dbReference type="RefSeq" id="WP_013958608.1">
    <property type="nucleotide sequence ID" value="NC_015727.1"/>
</dbReference>
<dbReference type="NCBIfam" id="TIGR03243">
    <property type="entry name" value="arg_catab_AOST"/>
    <property type="match status" value="1"/>
</dbReference>
<dbReference type="HOGENOM" id="CLU_057655_0_0_4"/>
<geneLocation type="plasmid" evidence="4 5">
    <name>pBB1</name>
</geneLocation>
<organism evidence="4 5">
    <name type="scientific">Cupriavidus necator (strain ATCC 43291 / DSM 13513 / CCUG 52238 / LMG 8453 / N-1)</name>
    <name type="common">Ralstonia eutropha</name>
    <dbReference type="NCBI Taxonomy" id="1042878"/>
    <lineage>
        <taxon>Bacteria</taxon>
        <taxon>Pseudomonadati</taxon>
        <taxon>Pseudomonadota</taxon>
        <taxon>Betaproteobacteria</taxon>
        <taxon>Burkholderiales</taxon>
        <taxon>Burkholderiaceae</taxon>
        <taxon>Cupriavidus</taxon>
    </lineage>
</organism>
<reference evidence="4 5" key="1">
    <citation type="journal article" date="2011" name="J. Bacteriol.">
        <title>Complete genome sequence of the type strain Cupriavidus necator N-1.</title>
        <authorList>
            <person name="Poehlein A."/>
            <person name="Kusian B."/>
            <person name="Friedrich B."/>
            <person name="Daniel R."/>
            <person name="Bowien B."/>
        </authorList>
    </citation>
    <scope>NUCLEOTIDE SEQUENCE [LARGE SCALE GENOMIC DNA]</scope>
    <source>
        <strain evidence="5">ATCC 43291 / DSM 13513 / CCUG 52238 / LMG 8453 / N-1</strain>
        <plasmid evidence="4 5">pBB1</plasmid>
    </source>
</reference>
<evidence type="ECO:0000256" key="3">
    <source>
        <dbReference type="ARBA" id="ARBA00023315"/>
    </source>
</evidence>
<evidence type="ECO:0000313" key="5">
    <source>
        <dbReference type="Proteomes" id="UP000006798"/>
    </source>
</evidence>
<dbReference type="Pfam" id="PF04958">
    <property type="entry name" value="AstA"/>
    <property type="match status" value="1"/>
</dbReference>
<dbReference type="InterPro" id="IPR016181">
    <property type="entry name" value="Acyl_CoA_acyltransferase"/>
</dbReference>
<keyword evidence="2 4" id="KW-0808">Transferase</keyword>
<dbReference type="GeneID" id="34312055"/>
<evidence type="ECO:0000256" key="1">
    <source>
        <dbReference type="ARBA" id="ARBA00022503"/>
    </source>
</evidence>